<evidence type="ECO:0000313" key="2">
    <source>
        <dbReference type="Proteomes" id="UP001208935"/>
    </source>
</evidence>
<keyword evidence="2" id="KW-1185">Reference proteome</keyword>
<reference evidence="2" key="1">
    <citation type="submission" date="2023-07" db="EMBL/GenBank/DDBJ databases">
        <title>Verminephrobacter genomes.</title>
        <authorList>
            <person name="Lund M.B."/>
        </authorList>
    </citation>
    <scope>NUCLEOTIDE SEQUENCE [LARGE SCALE GENOMIC DNA]</scope>
    <source>
        <strain evidence="2">AtM5-05</strain>
    </source>
</reference>
<protein>
    <submittedName>
        <fullName evidence="1">Uncharacterized protein</fullName>
    </submittedName>
</protein>
<gene>
    <name evidence="1" type="ORF">D5039_06645</name>
</gene>
<dbReference type="GeneID" id="77321383"/>
<sequence length="161" mass="17031">MVLVKTLAGREALKSRHGHLSSRLRSAFILFDGQRTTGEILAATAPVGITQNDIQAMVAQGLLAPLSGSPQAPDAVAAPSAGELESVTTLMDETDRSPQERYQTAYPIAAELTSGLGLRGFRLNLAVEGTGGYNDLVALAPRIRDAVGDAKFRRLEKALFG</sequence>
<dbReference type="EMBL" id="QZCW01000001">
    <property type="protein sequence ID" value="MCW5320855.1"/>
    <property type="molecule type" value="Genomic_DNA"/>
</dbReference>
<dbReference type="Proteomes" id="UP001208935">
    <property type="component" value="Unassembled WGS sequence"/>
</dbReference>
<dbReference type="RefSeq" id="WP_265257377.1">
    <property type="nucleotide sequence ID" value="NZ_QZCV01000001.1"/>
</dbReference>
<proteinExistence type="predicted"/>
<evidence type="ECO:0000313" key="1">
    <source>
        <dbReference type="EMBL" id="MCW5320855.1"/>
    </source>
</evidence>
<comment type="caution">
    <text evidence="1">The sequence shown here is derived from an EMBL/GenBank/DDBJ whole genome shotgun (WGS) entry which is preliminary data.</text>
</comment>
<accession>A0ABT3KSS0</accession>
<organism evidence="1 2">
    <name type="scientific">Verminephrobacter aporrectodeae subsp. tuberculatae</name>
    <dbReference type="NCBI Taxonomy" id="1110392"/>
    <lineage>
        <taxon>Bacteria</taxon>
        <taxon>Pseudomonadati</taxon>
        <taxon>Pseudomonadota</taxon>
        <taxon>Betaproteobacteria</taxon>
        <taxon>Burkholderiales</taxon>
        <taxon>Comamonadaceae</taxon>
        <taxon>Verminephrobacter</taxon>
    </lineage>
</organism>
<name>A0ABT3KSS0_9BURK</name>